<dbReference type="EMBL" id="JAUSZS010000004">
    <property type="protein sequence ID" value="MDQ0934269.1"/>
    <property type="molecule type" value="Genomic_DNA"/>
</dbReference>
<dbReference type="Proteomes" id="UP001223072">
    <property type="component" value="Unassembled WGS sequence"/>
</dbReference>
<dbReference type="PANTHER" id="PTHR40254:SF1">
    <property type="entry name" value="BLR0577 PROTEIN"/>
    <property type="match status" value="1"/>
</dbReference>
<keyword evidence="4" id="KW-1185">Reference proteome</keyword>
<dbReference type="RefSeq" id="WP_307627901.1">
    <property type="nucleotide sequence ID" value="NZ_JAUSZS010000004.1"/>
</dbReference>
<dbReference type="InterPro" id="IPR038732">
    <property type="entry name" value="HpyO/CreE_NAD-binding"/>
</dbReference>
<name>A0ABU0RQK7_9ACTN</name>
<evidence type="ECO:0000256" key="1">
    <source>
        <dbReference type="SAM" id="MobiDB-lite"/>
    </source>
</evidence>
<feature type="region of interest" description="Disordered" evidence="1">
    <location>
        <begin position="239"/>
        <end position="259"/>
    </location>
</feature>
<accession>A0ABU0RQK7</accession>
<dbReference type="SUPFAM" id="SSF51905">
    <property type="entry name" value="FAD/NAD(P)-binding domain"/>
    <property type="match status" value="1"/>
</dbReference>
<reference evidence="3 4" key="1">
    <citation type="submission" date="2023-07" db="EMBL/GenBank/DDBJ databases">
        <title>Comparative genomics of wheat-associated soil bacteria to identify genetic determinants of phenazine resistance.</title>
        <authorList>
            <person name="Mouncey N."/>
        </authorList>
    </citation>
    <scope>NUCLEOTIDE SEQUENCE [LARGE SCALE GENOMIC DNA]</scope>
    <source>
        <strain evidence="3 4">W2I16</strain>
    </source>
</reference>
<feature type="region of interest" description="Disordered" evidence="1">
    <location>
        <begin position="680"/>
        <end position="703"/>
    </location>
</feature>
<evidence type="ECO:0000313" key="3">
    <source>
        <dbReference type="EMBL" id="MDQ0934269.1"/>
    </source>
</evidence>
<dbReference type="Gene3D" id="3.50.50.60">
    <property type="entry name" value="FAD/NAD(P)-binding domain"/>
    <property type="match status" value="1"/>
</dbReference>
<evidence type="ECO:0000259" key="2">
    <source>
        <dbReference type="Pfam" id="PF13454"/>
    </source>
</evidence>
<dbReference type="PANTHER" id="PTHR40254">
    <property type="entry name" value="BLR0577 PROTEIN"/>
    <property type="match status" value="1"/>
</dbReference>
<evidence type="ECO:0000313" key="4">
    <source>
        <dbReference type="Proteomes" id="UP001223072"/>
    </source>
</evidence>
<dbReference type="Pfam" id="PF13454">
    <property type="entry name" value="NAD_binding_9"/>
    <property type="match status" value="1"/>
</dbReference>
<organism evidence="3 4">
    <name type="scientific">Streptomyces turgidiscabies</name>
    <dbReference type="NCBI Taxonomy" id="85558"/>
    <lineage>
        <taxon>Bacteria</taxon>
        <taxon>Bacillati</taxon>
        <taxon>Actinomycetota</taxon>
        <taxon>Actinomycetes</taxon>
        <taxon>Kitasatosporales</taxon>
        <taxon>Streptomycetaceae</taxon>
        <taxon>Streptomyces</taxon>
    </lineage>
</organism>
<sequence>MSGPEPGCSGDTREAVVVCVIGAGPRGLSVLERLCANAGEAGRPVVVHLVDPYPPGPGAVWRTDQPPELLMNTVASQVTLFTDDSVPCAGPSVPGPSLYEWARALEPGAYPPRVLAEADRLGPDTYPTRAFHGHYLEWVFRHLLSTAPAEFTVHTHRTTAIALTDDDRSPGGRQSVTLADGDRLTGLDAVVLALGHGQLTPSPEERDLRSFAARHASAGTGTRGGAGAGAGRGVGARGGAGAGAGEGAGARGGAGAGSGAGVSYVGPANPADADLSGIRPGTPVALRGLGLNFFDQLALLTEGRGGTFKQGGGRDAGLVYIPSGNEPVLYAGSRRGVPYHARGENEKGALGRHHPRFLTPEVITGLRRRPVAFRTDLWPLIDREIRTVYYEAWIRAAQGPRAAAEFVRSRVAGRDDESALLDRYDVPPDERWDWRRLERPYGDRHFTDRADFRHWLLAYLRQDVAAARLGNVNGPLKAALDALRDLRNEVRLVVDHGGVSGESYRAELDGWYTPLNAFTSIGPPAFRIEQLIALIEAEVLQVVGPGMRVCPTDGEGGPRGPGFLVDAEGVSEPPVLVRALVEARLPDIDLRRSAAPLLRGLLAEGGCVPYRPGGHETGGMAVSDGAPRLLDASGRAHPRRFAYGVPTEGVRWVTAVGIRPGVGSVTLEDSDAIARAVLGLEEREPPPQPARLTDDQVSGAGSR</sequence>
<feature type="domain" description="FAD-dependent urate hydroxylase HpyO/Asp monooxygenase CreE-like FAD/NAD(P)-binding" evidence="2">
    <location>
        <begin position="20"/>
        <end position="196"/>
    </location>
</feature>
<proteinExistence type="predicted"/>
<protein>
    <recommendedName>
        <fullName evidence="2">FAD-dependent urate hydroxylase HpyO/Asp monooxygenase CreE-like FAD/NAD(P)-binding domain-containing protein</fullName>
    </recommendedName>
</protein>
<dbReference type="InterPro" id="IPR052189">
    <property type="entry name" value="L-asp_N-monooxygenase_NS-form"/>
</dbReference>
<gene>
    <name evidence="3" type="ORF">QFZ49_004209</name>
</gene>
<dbReference type="InterPro" id="IPR036188">
    <property type="entry name" value="FAD/NAD-bd_sf"/>
</dbReference>
<comment type="caution">
    <text evidence="3">The sequence shown here is derived from an EMBL/GenBank/DDBJ whole genome shotgun (WGS) entry which is preliminary data.</text>
</comment>